<dbReference type="PROSITE" id="PS50176">
    <property type="entry name" value="ARM_REPEAT"/>
    <property type="match status" value="2"/>
</dbReference>
<evidence type="ECO:0000256" key="1">
    <source>
        <dbReference type="PROSITE-ProRule" id="PRU00259"/>
    </source>
</evidence>
<dbReference type="GO" id="GO:0044782">
    <property type="term" value="P:cilium organization"/>
    <property type="evidence" value="ECO:0007669"/>
    <property type="project" value="TreeGrafter"/>
</dbReference>
<dbReference type="AlphaFoldDB" id="A0AAV7Y6A9"/>
<dbReference type="GO" id="GO:0035869">
    <property type="term" value="C:ciliary transition zone"/>
    <property type="evidence" value="ECO:0007669"/>
    <property type="project" value="TreeGrafter"/>
</dbReference>
<reference evidence="2" key="1">
    <citation type="submission" date="2022-08" db="EMBL/GenBank/DDBJ databases">
        <title>Novel sulphate-reducing endosymbionts in the free-living metamonad Anaeramoeba.</title>
        <authorList>
            <person name="Jerlstrom-Hultqvist J."/>
            <person name="Cepicka I."/>
            <person name="Gallot-Lavallee L."/>
            <person name="Salas-Leiva D."/>
            <person name="Curtis B.A."/>
            <person name="Zahonova K."/>
            <person name="Pipaliya S."/>
            <person name="Dacks J."/>
            <person name="Roger A.J."/>
        </authorList>
    </citation>
    <scope>NUCLEOTIDE SEQUENCE</scope>
    <source>
        <strain evidence="2">Busselton2</strain>
    </source>
</reference>
<protein>
    <submittedName>
        <fullName evidence="2">Armadillo repeat-containing protein 4 armc4</fullName>
    </submittedName>
</protein>
<dbReference type="SUPFAM" id="SSF48371">
    <property type="entry name" value="ARM repeat"/>
    <property type="match status" value="2"/>
</dbReference>
<dbReference type="InterPro" id="IPR011989">
    <property type="entry name" value="ARM-like"/>
</dbReference>
<dbReference type="Gene3D" id="1.25.10.10">
    <property type="entry name" value="Leucine-rich Repeat Variant"/>
    <property type="match status" value="2"/>
</dbReference>
<feature type="repeat" description="ARM" evidence="1">
    <location>
        <begin position="428"/>
        <end position="472"/>
    </location>
</feature>
<dbReference type="PANTHER" id="PTHR15605">
    <property type="entry name" value="KINESIN-ASSOCIATED PROTEINS"/>
    <property type="match status" value="1"/>
</dbReference>
<dbReference type="GO" id="GO:0019894">
    <property type="term" value="F:kinesin binding"/>
    <property type="evidence" value="ECO:0007669"/>
    <property type="project" value="InterPro"/>
</dbReference>
<proteinExistence type="predicted"/>
<name>A0AAV7Y6A9_9EUKA</name>
<accession>A0AAV7Y6A9</accession>
<dbReference type="GO" id="GO:0005930">
    <property type="term" value="C:axoneme"/>
    <property type="evidence" value="ECO:0007669"/>
    <property type="project" value="TreeGrafter"/>
</dbReference>
<organism evidence="2 3">
    <name type="scientific">Anaeramoeba flamelloides</name>
    <dbReference type="NCBI Taxonomy" id="1746091"/>
    <lineage>
        <taxon>Eukaryota</taxon>
        <taxon>Metamonada</taxon>
        <taxon>Anaeramoebidae</taxon>
        <taxon>Anaeramoeba</taxon>
    </lineage>
</organism>
<dbReference type="GO" id="GO:0007018">
    <property type="term" value="P:microtubule-based movement"/>
    <property type="evidence" value="ECO:0007669"/>
    <property type="project" value="TreeGrafter"/>
</dbReference>
<gene>
    <name evidence="2" type="ORF">M0812_27809</name>
</gene>
<dbReference type="PANTHER" id="PTHR15605:SF2">
    <property type="entry name" value="KINESIN-ASSOCIATED PROTEIN 3"/>
    <property type="match status" value="1"/>
</dbReference>
<evidence type="ECO:0000313" key="3">
    <source>
        <dbReference type="Proteomes" id="UP001146793"/>
    </source>
</evidence>
<dbReference type="Proteomes" id="UP001146793">
    <property type="component" value="Unassembled WGS sequence"/>
</dbReference>
<sequence length="504" mass="57864">MTTNTYTQIYSLTEQMKENSSSITLLIENFKVLNNLVLENSRTIHQVIRSERVVPFIISILAQNSSSIELLETGFGSLRNIAVDDQNCLLVCTSDIFQLVIQSLNEFTINPAFVRTALGLLINLSRLSENRKAMKQYGISRCLVYVSRYYESNKAIQQQILNCLTAMTLSDELSRELIEESVLIILKQICLNFASQDLEIINLALDIYQNFSTDDTIAIILGQENVIDWVLKILFSNENDYNIVLKSFSVLANLAVNLLNNLILFNKDIFSVIFSHLQPKNNYRHQYHKQQQQQQQQQLQLKYQFQQEYGMENQSTNNNEIKKKILILLNNLSREEQFLSQLQNNGYLNTFIQLTEQSLSNDQISFLFLNLLLNISSQENYLPILVEKRVVSIAISSLSKENLIKSSLSILINMSINEKARNQVRILDGLPSLLQLLKSQTNNTQIILLILKLLTNLAFEQKNRKVISLNGGEYTIKQTSKLFPNNNQIQMEVKEVLQNLEAGF</sequence>
<dbReference type="SMART" id="SM00185">
    <property type="entry name" value="ARM"/>
    <property type="match status" value="5"/>
</dbReference>
<dbReference type="InterPro" id="IPR008658">
    <property type="entry name" value="KAP3"/>
</dbReference>
<evidence type="ECO:0000313" key="2">
    <source>
        <dbReference type="EMBL" id="KAJ3425371.1"/>
    </source>
</evidence>
<dbReference type="InterPro" id="IPR000225">
    <property type="entry name" value="Armadillo"/>
</dbReference>
<comment type="caution">
    <text evidence="2">The sequence shown here is derived from an EMBL/GenBank/DDBJ whole genome shotgun (WGS) entry which is preliminary data.</text>
</comment>
<feature type="repeat" description="ARM" evidence="1">
    <location>
        <begin position="52"/>
        <end position="87"/>
    </location>
</feature>
<dbReference type="GO" id="GO:0016939">
    <property type="term" value="C:kinesin II complex"/>
    <property type="evidence" value="ECO:0007669"/>
    <property type="project" value="TreeGrafter"/>
</dbReference>
<dbReference type="InterPro" id="IPR016024">
    <property type="entry name" value="ARM-type_fold"/>
</dbReference>
<dbReference type="EMBL" id="JANTQA010000070">
    <property type="protein sequence ID" value="KAJ3425371.1"/>
    <property type="molecule type" value="Genomic_DNA"/>
</dbReference>